<organism evidence="5 6">
    <name type="scientific">Chrysodeixis includens</name>
    <name type="common">Soybean looper</name>
    <name type="synonym">Pseudoplusia includens</name>
    <dbReference type="NCBI Taxonomy" id="689277"/>
    <lineage>
        <taxon>Eukaryota</taxon>
        <taxon>Metazoa</taxon>
        <taxon>Ecdysozoa</taxon>
        <taxon>Arthropoda</taxon>
        <taxon>Hexapoda</taxon>
        <taxon>Insecta</taxon>
        <taxon>Pterygota</taxon>
        <taxon>Neoptera</taxon>
        <taxon>Endopterygota</taxon>
        <taxon>Lepidoptera</taxon>
        <taxon>Glossata</taxon>
        <taxon>Ditrysia</taxon>
        <taxon>Noctuoidea</taxon>
        <taxon>Noctuidae</taxon>
        <taxon>Plusiinae</taxon>
        <taxon>Chrysodeixis</taxon>
    </lineage>
</organism>
<evidence type="ECO:0000259" key="3">
    <source>
        <dbReference type="PROSITE" id="PS51029"/>
    </source>
</evidence>
<evidence type="ECO:0008006" key="7">
    <source>
        <dbReference type="Google" id="ProtNLM"/>
    </source>
</evidence>
<reference evidence="5" key="1">
    <citation type="submission" date="2021-12" db="EMBL/GenBank/DDBJ databases">
        <authorList>
            <person name="King R."/>
        </authorList>
    </citation>
    <scope>NUCLEOTIDE SEQUENCE</scope>
</reference>
<dbReference type="GO" id="GO:0003677">
    <property type="term" value="F:DNA binding"/>
    <property type="evidence" value="ECO:0007669"/>
    <property type="project" value="InterPro"/>
</dbReference>
<evidence type="ECO:0000259" key="4">
    <source>
        <dbReference type="PROSITE" id="PS51031"/>
    </source>
</evidence>
<gene>
    <name evidence="5" type="ORF">CINC_LOCUS4875</name>
</gene>
<dbReference type="OrthoDB" id="6616165at2759"/>
<accession>A0A9N8L437</accession>
<dbReference type="GO" id="GO:0005667">
    <property type="term" value="C:transcription regulator complex"/>
    <property type="evidence" value="ECO:0007669"/>
    <property type="project" value="TreeGrafter"/>
</dbReference>
<protein>
    <recommendedName>
        <fullName evidence="7">MADF domain-containing protein</fullName>
    </recommendedName>
</protein>
<evidence type="ECO:0000256" key="2">
    <source>
        <dbReference type="SAM" id="MobiDB-lite"/>
    </source>
</evidence>
<comment type="subcellular location">
    <subcellularLocation>
        <location evidence="1">Nucleus</location>
    </subcellularLocation>
</comment>
<dbReference type="PROSITE" id="PS51029">
    <property type="entry name" value="MADF"/>
    <property type="match status" value="1"/>
</dbReference>
<sequence length="232" mass="27941">MSLERFNTKRFIEEVYKRPCLWNNTTSEFPDRHLKYKYWEEIVDVFNEFDRQLTSYEKERRVETLQRRWKSIRGCFTRELLRKEAEVSRCETDPELPRKREYLYFKQLQFLNKTVTKKERDPLHVTNSEEDSPSKRMRKRYRVNQPQQETSRLVGAEKASIESKDKCECSNQDEDRLFMLSLVNTLKRVPLEKKMATKIHIMSILDDATNVAPEVPRLSPTILKVEHFSEIL</sequence>
<dbReference type="InterPro" id="IPR006578">
    <property type="entry name" value="MADF-dom"/>
</dbReference>
<dbReference type="Proteomes" id="UP001154114">
    <property type="component" value="Chromosome 18"/>
</dbReference>
<dbReference type="AlphaFoldDB" id="A0A9N8L437"/>
<evidence type="ECO:0000313" key="6">
    <source>
        <dbReference type="Proteomes" id="UP001154114"/>
    </source>
</evidence>
<dbReference type="Pfam" id="PF02944">
    <property type="entry name" value="BESS"/>
    <property type="match status" value="1"/>
</dbReference>
<dbReference type="SMART" id="SM00595">
    <property type="entry name" value="MADF"/>
    <property type="match status" value="1"/>
</dbReference>
<evidence type="ECO:0000256" key="1">
    <source>
        <dbReference type="PROSITE-ProRule" id="PRU00371"/>
    </source>
</evidence>
<dbReference type="PANTHER" id="PTHR12243">
    <property type="entry name" value="MADF DOMAIN TRANSCRIPTION FACTOR"/>
    <property type="match status" value="1"/>
</dbReference>
<name>A0A9N8L437_CHRIL</name>
<dbReference type="PROSITE" id="PS51031">
    <property type="entry name" value="BESS"/>
    <property type="match status" value="1"/>
</dbReference>
<dbReference type="InterPro" id="IPR004210">
    <property type="entry name" value="BESS_motif"/>
</dbReference>
<proteinExistence type="predicted"/>
<dbReference type="InterPro" id="IPR039353">
    <property type="entry name" value="TF_Adf1"/>
</dbReference>
<keyword evidence="1" id="KW-0539">Nucleus</keyword>
<feature type="domain" description="BESS" evidence="4">
    <location>
        <begin position="172"/>
        <end position="211"/>
    </location>
</feature>
<dbReference type="Pfam" id="PF10545">
    <property type="entry name" value="MADF_DNA_bdg"/>
    <property type="match status" value="1"/>
</dbReference>
<feature type="domain" description="MADF" evidence="3">
    <location>
        <begin position="10"/>
        <end position="116"/>
    </location>
</feature>
<keyword evidence="6" id="KW-1185">Reference proteome</keyword>
<feature type="region of interest" description="Disordered" evidence="2">
    <location>
        <begin position="119"/>
        <end position="157"/>
    </location>
</feature>
<dbReference type="EMBL" id="LR824021">
    <property type="protein sequence ID" value="CAD0203221.1"/>
    <property type="molecule type" value="Genomic_DNA"/>
</dbReference>
<dbReference type="GO" id="GO:0005634">
    <property type="term" value="C:nucleus"/>
    <property type="evidence" value="ECO:0007669"/>
    <property type="project" value="UniProtKB-SubCell"/>
</dbReference>
<dbReference type="PANTHER" id="PTHR12243:SF67">
    <property type="entry name" value="COREPRESSOR OF PANGOLIN, ISOFORM A-RELATED"/>
    <property type="match status" value="1"/>
</dbReference>
<dbReference type="GO" id="GO:0006357">
    <property type="term" value="P:regulation of transcription by RNA polymerase II"/>
    <property type="evidence" value="ECO:0007669"/>
    <property type="project" value="TreeGrafter"/>
</dbReference>
<evidence type="ECO:0000313" key="5">
    <source>
        <dbReference type="EMBL" id="CAD0203221.1"/>
    </source>
</evidence>